<keyword evidence="2" id="KW-1185">Reference proteome</keyword>
<dbReference type="RefSeq" id="WP_109283901.1">
    <property type="nucleotide sequence ID" value="NZ_JBFAUK010000033.1"/>
</dbReference>
<sequence length="104" mass="11598">MNEQQATERAQQIIHQAVDGMSPKPTLKLSEGPSVGSCLAREEHGHDDRVQLTVTYQLTGVPGTQAKVLVKRARDAWVKQGYRFQSSTADGKWSDPFPFVNMRT</sequence>
<reference evidence="1 2" key="1">
    <citation type="submission" date="2024-06" db="EMBL/GenBank/DDBJ databases">
        <title>The Natural Products Discovery Center: Release of the First 8490 Sequenced Strains for Exploring Actinobacteria Biosynthetic Diversity.</title>
        <authorList>
            <person name="Kalkreuter E."/>
            <person name="Kautsar S.A."/>
            <person name="Yang D."/>
            <person name="Bader C.D."/>
            <person name="Teijaro C.N."/>
            <person name="Fluegel L."/>
            <person name="Davis C.M."/>
            <person name="Simpson J.R."/>
            <person name="Lauterbach L."/>
            <person name="Steele A.D."/>
            <person name="Gui C."/>
            <person name="Meng S."/>
            <person name="Li G."/>
            <person name="Viehrig K."/>
            <person name="Ye F."/>
            <person name="Su P."/>
            <person name="Kiefer A.F."/>
            <person name="Nichols A."/>
            <person name="Cepeda A.J."/>
            <person name="Yan W."/>
            <person name="Fan B."/>
            <person name="Jiang Y."/>
            <person name="Adhikari A."/>
            <person name="Zheng C.-J."/>
            <person name="Schuster L."/>
            <person name="Cowan T.M."/>
            <person name="Smanski M.J."/>
            <person name="Chevrette M.G."/>
            <person name="De Carvalho L.P.S."/>
            <person name="Shen B."/>
        </authorList>
    </citation>
    <scope>NUCLEOTIDE SEQUENCE [LARGE SCALE GENOMIC DNA]</scope>
    <source>
        <strain evidence="1 2">NPDC052347</strain>
    </source>
</reference>
<organism evidence="1 2">
    <name type="scientific">Streptomyces orinoci</name>
    <name type="common">Streptoverticillium orinoci</name>
    <dbReference type="NCBI Taxonomy" id="67339"/>
    <lineage>
        <taxon>Bacteria</taxon>
        <taxon>Bacillati</taxon>
        <taxon>Actinomycetota</taxon>
        <taxon>Actinomycetes</taxon>
        <taxon>Kitasatosporales</taxon>
        <taxon>Streptomycetaceae</taxon>
        <taxon>Streptomyces</taxon>
    </lineage>
</organism>
<proteinExistence type="predicted"/>
<dbReference type="Proteomes" id="UP001552594">
    <property type="component" value="Unassembled WGS sequence"/>
</dbReference>
<comment type="caution">
    <text evidence="1">The sequence shown here is derived from an EMBL/GenBank/DDBJ whole genome shotgun (WGS) entry which is preliminary data.</text>
</comment>
<dbReference type="EMBL" id="JBFAUK010000033">
    <property type="protein sequence ID" value="MEV5510508.1"/>
    <property type="molecule type" value="Genomic_DNA"/>
</dbReference>
<evidence type="ECO:0000313" key="2">
    <source>
        <dbReference type="Proteomes" id="UP001552594"/>
    </source>
</evidence>
<name>A0ABV3K5T2_STRON</name>
<protein>
    <submittedName>
        <fullName evidence="1">Uncharacterized protein</fullName>
    </submittedName>
</protein>
<gene>
    <name evidence="1" type="ORF">AB0L16_29470</name>
</gene>
<accession>A0ABV3K5T2</accession>
<evidence type="ECO:0000313" key="1">
    <source>
        <dbReference type="EMBL" id="MEV5510508.1"/>
    </source>
</evidence>